<accession>A0A9W5TDJ0</accession>
<sequence length="1199" mass="137763">MRHLASTVTPCCRAHHGVRYVSSIFDVIRQRRLESSEDVAPTPSNDHSVRIQVKKDAKGATRKSPVDKGATKGATCDTSLITADQKASTLDTHDHIKQIWKQFSILRSKPSGYRDTRQLRYLTVRTLELLPITSSEEICNIAEVVSHLKYRNIILLQGLSEALFWHCKLGKCSLRDITRFLRVCATLRYIPSFRHITQFLSQLDNVEHRPSVGDYLRILQFLVGNNIHFGDVFEGVYSRCLRYCMDNMGYMTHQHLGSLSQTQLLIDPSDSFTFNRICLNFGRNLTGEEFPHFLMLSNSIVRSELKELSLHYPPLLHSFIGIADDWTPTLINTVLGILDKFYYRDMVALSKLGHIIIKHMGRFKPLELQIALNHYSKLCYKHKELIRAVMQSPLSESTDAHSRLQVLSAVANMLAKVDYKPIEVIKNISDRTMGSLVKIRGELSQVGTCASIPMDQEQPNNGIPWVVYEKRYAQSVHTCYPGNTQNPVAIVTGSMVLDMIAPPVGSNNTVVNHVRKSRSGARRLLWRSKDNVSCPPSISANLEQLKVTPTSVDILRSQSLKEYLDEFINTYFDGRHPASKRLDIRRQMRYQTERFTRVKSFEPSRTLDHVRLERSNQSRLNISFRKVKRIMRYSGSRHVQTTRYYINECRVLKRCFLRPYKELVHTSAFRETHTTNTVHDQLFNIWKQFSRWCLSQPSTMSVTTVDLTLAEQSPLDFGTKNILEPPKGMTIPISVPSHHKVISQLECYVDARTPIFLDNALLLRPIKVSSLYSWRLKRKLESLEKSHEHNPMVATVSYMMENGFWKEWQPLRLCYVPREQPLWRYISSIVASLHKLNFVSFGLIKEVCNILEFSKIKVTSTTLHGLDCTAKDIYRPLLKTMNHFGHLVSATTTIMSRDTSGSLSSQFLDVLCKSGIFDVIALNATKTPPPIQDITQLLHRFNMLLFYSHIRPAMSKLGHNRALHTLEVEKALRSLGFMGVDICTNKELFESLQKVKRIEFDIVRKRLLYKNPYESVTSAESLVEFIIKNHSVQGLRINEELLNTNPKMVEWINDLLKHRKLRAVRSTSSNVKGKHKCRYAGKPNQCTLYSSSKCGECSNNLRDVLLFPLGKENYEHDRLKLDQDIKELWDSVAIPPLDQLLGEYNISQIEHSYVPPQSSRRRRGEAKQNNSGVKMRRIYNTHLFTAQELSADIGKSLRK</sequence>
<dbReference type="EMBL" id="BLIY01000022">
    <property type="protein sequence ID" value="GFE55431.1"/>
    <property type="molecule type" value="Genomic_DNA"/>
</dbReference>
<dbReference type="OrthoDB" id="366259at2759"/>
<evidence type="ECO:0000256" key="1">
    <source>
        <dbReference type="SAM" id="MobiDB-lite"/>
    </source>
</evidence>
<gene>
    <name evidence="2" type="ORF">BaOVIS_028350</name>
</gene>
<organism evidence="2 3">
    <name type="scientific">Babesia ovis</name>
    <dbReference type="NCBI Taxonomy" id="5869"/>
    <lineage>
        <taxon>Eukaryota</taxon>
        <taxon>Sar</taxon>
        <taxon>Alveolata</taxon>
        <taxon>Apicomplexa</taxon>
        <taxon>Aconoidasida</taxon>
        <taxon>Piroplasmida</taxon>
        <taxon>Babesiidae</taxon>
        <taxon>Babesia</taxon>
    </lineage>
</organism>
<name>A0A9W5TDJ0_BABOV</name>
<evidence type="ECO:0000313" key="2">
    <source>
        <dbReference type="EMBL" id="GFE55431.1"/>
    </source>
</evidence>
<dbReference type="AlphaFoldDB" id="A0A9W5TDJ0"/>
<dbReference type="InterPro" id="IPR016656">
    <property type="entry name" value="TFIIE-bsu"/>
</dbReference>
<dbReference type="GO" id="GO:0006367">
    <property type="term" value="P:transcription initiation at RNA polymerase II promoter"/>
    <property type="evidence" value="ECO:0007669"/>
    <property type="project" value="InterPro"/>
</dbReference>
<dbReference type="PANTHER" id="PTHR12716">
    <property type="entry name" value="TRANSCRIPTION INITIATION FACTOR IIE, BETA SUBUNIT"/>
    <property type="match status" value="1"/>
</dbReference>
<feature type="region of interest" description="Disordered" evidence="1">
    <location>
        <begin position="1153"/>
        <end position="1172"/>
    </location>
</feature>
<dbReference type="Proteomes" id="UP001057455">
    <property type="component" value="Unassembled WGS sequence"/>
</dbReference>
<keyword evidence="3" id="KW-1185">Reference proteome</keyword>
<dbReference type="PANTHER" id="PTHR12716:SF8">
    <property type="entry name" value="TRANSCRIPTION INITIATION FACTOR IIE SUBUNIT BETA"/>
    <property type="match status" value="1"/>
</dbReference>
<proteinExistence type="predicted"/>
<reference evidence="2" key="1">
    <citation type="submission" date="2019-12" db="EMBL/GenBank/DDBJ databases">
        <title>Genome sequence of Babesia ovis.</title>
        <authorList>
            <person name="Yamagishi J."/>
            <person name="Sevinc F."/>
            <person name="Xuan X."/>
        </authorList>
    </citation>
    <scope>NUCLEOTIDE SEQUENCE</scope>
    <source>
        <strain evidence="2">Selcuk</strain>
    </source>
</reference>
<dbReference type="GO" id="GO:0001097">
    <property type="term" value="F:TFIIH-class transcription factor complex binding"/>
    <property type="evidence" value="ECO:0007669"/>
    <property type="project" value="TreeGrafter"/>
</dbReference>
<protein>
    <submittedName>
        <fullName evidence="2">Uncharacterized protein</fullName>
    </submittedName>
</protein>
<dbReference type="GO" id="GO:0005673">
    <property type="term" value="C:transcription factor TFIIE complex"/>
    <property type="evidence" value="ECO:0007669"/>
    <property type="project" value="InterPro"/>
</dbReference>
<comment type="caution">
    <text evidence="2">The sequence shown here is derived from an EMBL/GenBank/DDBJ whole genome shotgun (WGS) entry which is preliminary data.</text>
</comment>
<evidence type="ECO:0000313" key="3">
    <source>
        <dbReference type="Proteomes" id="UP001057455"/>
    </source>
</evidence>